<feature type="non-terminal residue" evidence="1">
    <location>
        <position position="1"/>
    </location>
</feature>
<reference evidence="2" key="2">
    <citation type="submission" date="2015-01" db="EMBL/GenBank/DDBJ databases">
        <title>Evolutionary Origins and Diversification of the Mycorrhizal Mutualists.</title>
        <authorList>
            <consortium name="DOE Joint Genome Institute"/>
            <consortium name="Mycorrhizal Genomics Consortium"/>
            <person name="Kohler A."/>
            <person name="Kuo A."/>
            <person name="Nagy L.G."/>
            <person name="Floudas D."/>
            <person name="Copeland A."/>
            <person name="Barry K.W."/>
            <person name="Cichocki N."/>
            <person name="Veneault-Fourrey C."/>
            <person name="LaButti K."/>
            <person name="Lindquist E.A."/>
            <person name="Lipzen A."/>
            <person name="Lundell T."/>
            <person name="Morin E."/>
            <person name="Murat C."/>
            <person name="Riley R."/>
            <person name="Ohm R."/>
            <person name="Sun H."/>
            <person name="Tunlid A."/>
            <person name="Henrissat B."/>
            <person name="Grigoriev I.V."/>
            <person name="Hibbett D.S."/>
            <person name="Martin F."/>
        </authorList>
    </citation>
    <scope>NUCLEOTIDE SEQUENCE [LARGE SCALE GENOMIC DNA]</scope>
    <source>
        <strain evidence="2">Ve08.2h10</strain>
    </source>
</reference>
<proteinExistence type="predicted"/>
<evidence type="ECO:0000313" key="1">
    <source>
        <dbReference type="EMBL" id="KIK77392.1"/>
    </source>
</evidence>
<dbReference type="HOGENOM" id="CLU_102427_0_0_1"/>
<reference evidence="1 2" key="1">
    <citation type="submission" date="2014-04" db="EMBL/GenBank/DDBJ databases">
        <authorList>
            <consortium name="DOE Joint Genome Institute"/>
            <person name="Kuo A."/>
            <person name="Kohler A."/>
            <person name="Jargeat P."/>
            <person name="Nagy L.G."/>
            <person name="Floudas D."/>
            <person name="Copeland A."/>
            <person name="Barry K.W."/>
            <person name="Cichocki N."/>
            <person name="Veneault-Fourrey C."/>
            <person name="LaButti K."/>
            <person name="Lindquist E.A."/>
            <person name="Lipzen A."/>
            <person name="Lundell T."/>
            <person name="Morin E."/>
            <person name="Murat C."/>
            <person name="Sun H."/>
            <person name="Tunlid A."/>
            <person name="Henrissat B."/>
            <person name="Grigoriev I.V."/>
            <person name="Hibbett D.S."/>
            <person name="Martin F."/>
            <person name="Nordberg H.P."/>
            <person name="Cantor M.N."/>
            <person name="Hua S.X."/>
        </authorList>
    </citation>
    <scope>NUCLEOTIDE SEQUENCE [LARGE SCALE GENOMIC DNA]</scope>
    <source>
        <strain evidence="1 2">Ve08.2h10</strain>
    </source>
</reference>
<name>A0A0D0C2J2_9AGAM</name>
<dbReference type="AlphaFoldDB" id="A0A0D0C2J2"/>
<feature type="non-terminal residue" evidence="1">
    <location>
        <position position="144"/>
    </location>
</feature>
<organism evidence="1 2">
    <name type="scientific">Paxillus rubicundulus Ve08.2h10</name>
    <dbReference type="NCBI Taxonomy" id="930991"/>
    <lineage>
        <taxon>Eukaryota</taxon>
        <taxon>Fungi</taxon>
        <taxon>Dikarya</taxon>
        <taxon>Basidiomycota</taxon>
        <taxon>Agaricomycotina</taxon>
        <taxon>Agaricomycetes</taxon>
        <taxon>Agaricomycetidae</taxon>
        <taxon>Boletales</taxon>
        <taxon>Paxilineae</taxon>
        <taxon>Paxillaceae</taxon>
        <taxon>Paxillus</taxon>
    </lineage>
</organism>
<protein>
    <submittedName>
        <fullName evidence="1">Uncharacterized protein</fullName>
    </submittedName>
</protein>
<evidence type="ECO:0000313" key="2">
    <source>
        <dbReference type="Proteomes" id="UP000054538"/>
    </source>
</evidence>
<dbReference type="EMBL" id="KN827008">
    <property type="protein sequence ID" value="KIK77392.1"/>
    <property type="molecule type" value="Genomic_DNA"/>
</dbReference>
<dbReference type="Proteomes" id="UP000054538">
    <property type="component" value="Unassembled WGS sequence"/>
</dbReference>
<keyword evidence="2" id="KW-1185">Reference proteome</keyword>
<sequence length="144" mass="16223">GPDGLSRRPRADTNPPILDDHEDWLDTFYSFAIAVINDQGFPSPAVANLSIPPPQHYSNLPPLFYPAFMASLDDATTQPMIPKSRKAVGKEAKLAWIQDFLETRVCPVDLSDVEYASFINSAFRFFLLDGSLWRHEPHSQHQLV</sequence>
<accession>A0A0D0C2J2</accession>
<dbReference type="OrthoDB" id="2691655at2759"/>
<gene>
    <name evidence="1" type="ORF">PAXRUDRAFT_76085</name>
</gene>
<dbReference type="InParanoid" id="A0A0D0C2J2"/>